<dbReference type="Pfam" id="PF13443">
    <property type="entry name" value="HTH_26"/>
    <property type="match status" value="1"/>
</dbReference>
<dbReference type="GO" id="GO:0003677">
    <property type="term" value="F:DNA binding"/>
    <property type="evidence" value="ECO:0007669"/>
    <property type="project" value="InterPro"/>
</dbReference>
<feature type="domain" description="HTH cro/C1-type" evidence="2">
    <location>
        <begin position="17"/>
        <end position="74"/>
    </location>
</feature>
<name>A0AAW9Q6Q0_9CYAN</name>
<comment type="caution">
    <text evidence="3">The sequence shown here is derived from an EMBL/GenBank/DDBJ whole genome shotgun (WGS) entry which is preliminary data.</text>
</comment>
<evidence type="ECO:0000313" key="3">
    <source>
        <dbReference type="EMBL" id="MEE3718920.1"/>
    </source>
</evidence>
<dbReference type="Gene3D" id="1.10.260.40">
    <property type="entry name" value="lambda repressor-like DNA-binding domains"/>
    <property type="match status" value="1"/>
</dbReference>
<dbReference type="InterPro" id="IPR001387">
    <property type="entry name" value="Cro/C1-type_HTH"/>
</dbReference>
<evidence type="ECO:0000313" key="4">
    <source>
        <dbReference type="Proteomes" id="UP001333818"/>
    </source>
</evidence>
<dbReference type="EMBL" id="JAZBJZ010000101">
    <property type="protein sequence ID" value="MEE3718920.1"/>
    <property type="molecule type" value="Genomic_DNA"/>
</dbReference>
<gene>
    <name evidence="3" type="ORF">V2H45_19430</name>
</gene>
<evidence type="ECO:0000259" key="2">
    <source>
        <dbReference type="Pfam" id="PF13443"/>
    </source>
</evidence>
<accession>A0AAW9Q6Q0</accession>
<dbReference type="InterPro" id="IPR010982">
    <property type="entry name" value="Lambda_DNA-bd_dom_sf"/>
</dbReference>
<sequence>MTSSSLQSDSIGYTQQLRQLMQAVGIDSFRVLAEQSQLSRRAVDTIRQGKAETLKYQDLLRLSQVLKISLSELMASFSGLPSSLPSSLPDVSQPSLTKDEIHAEYQLLKQQLEQQRQLLRSEFQQESLQILESLLLQLPTAAHAAQTNATMPARNLLPLLRPLDRLLKHWGITAIAEVGAEIAYDPHKHKLDEGGEAEIGAPAIVRYVGYEQGEKLLYRATVRLKTY</sequence>
<keyword evidence="1" id="KW-0175">Coiled coil</keyword>
<dbReference type="Proteomes" id="UP001333818">
    <property type="component" value="Unassembled WGS sequence"/>
</dbReference>
<keyword evidence="4" id="KW-1185">Reference proteome</keyword>
<reference evidence="3" key="1">
    <citation type="submission" date="2024-01" db="EMBL/GenBank/DDBJ databases">
        <title>Bank of Algae and Cyanobacteria of the Azores (BACA) strain genomes.</title>
        <authorList>
            <person name="Luz R."/>
            <person name="Cordeiro R."/>
            <person name="Fonseca A."/>
            <person name="Goncalves V."/>
        </authorList>
    </citation>
    <scope>NUCLEOTIDE SEQUENCE</scope>
    <source>
        <strain evidence="3">BACA0141</strain>
    </source>
</reference>
<dbReference type="RefSeq" id="WP_330485356.1">
    <property type="nucleotide sequence ID" value="NZ_JAZBJZ010000101.1"/>
</dbReference>
<organism evidence="3 4">
    <name type="scientific">Tumidithrix elongata BACA0141</name>
    <dbReference type="NCBI Taxonomy" id="2716417"/>
    <lineage>
        <taxon>Bacteria</taxon>
        <taxon>Bacillati</taxon>
        <taxon>Cyanobacteriota</taxon>
        <taxon>Cyanophyceae</taxon>
        <taxon>Pseudanabaenales</taxon>
        <taxon>Pseudanabaenaceae</taxon>
        <taxon>Tumidithrix</taxon>
        <taxon>Tumidithrix elongata</taxon>
    </lineage>
</organism>
<feature type="coiled-coil region" evidence="1">
    <location>
        <begin position="98"/>
        <end position="129"/>
    </location>
</feature>
<evidence type="ECO:0000256" key="1">
    <source>
        <dbReference type="SAM" id="Coils"/>
    </source>
</evidence>
<proteinExistence type="predicted"/>
<dbReference type="AlphaFoldDB" id="A0AAW9Q6Q0"/>
<protein>
    <submittedName>
        <fullName evidence="3">Helix-turn-helix transcriptional regulator</fullName>
    </submittedName>
</protein>
<dbReference type="SUPFAM" id="SSF47413">
    <property type="entry name" value="lambda repressor-like DNA-binding domains"/>
    <property type="match status" value="1"/>
</dbReference>